<evidence type="ECO:0000256" key="2">
    <source>
        <dbReference type="ARBA" id="ARBA00022692"/>
    </source>
</evidence>
<dbReference type="GO" id="GO:0031902">
    <property type="term" value="C:late endosome membrane"/>
    <property type="evidence" value="ECO:0007669"/>
    <property type="project" value="UniProtKB-SubCell"/>
</dbReference>
<keyword evidence="5" id="KW-0186">Copper</keyword>
<proteinExistence type="inferred from homology"/>
<evidence type="ECO:0000313" key="7">
    <source>
        <dbReference type="Proteomes" id="UP000314983"/>
    </source>
</evidence>
<reference evidence="6" key="3">
    <citation type="submission" date="2025-09" db="UniProtKB">
        <authorList>
            <consortium name="Ensembl"/>
        </authorList>
    </citation>
    <scope>IDENTIFICATION</scope>
</reference>
<dbReference type="GeneTree" id="ENSGT00940000159996"/>
<keyword evidence="5" id="KW-0187">Copper transport</keyword>
<evidence type="ECO:0000256" key="3">
    <source>
        <dbReference type="ARBA" id="ARBA00022989"/>
    </source>
</evidence>
<comment type="subcellular location">
    <subcellularLocation>
        <location evidence="1">Late endosome membrane</location>
        <topology evidence="1">Multi-pass membrane protein</topology>
    </subcellularLocation>
    <subcellularLocation>
        <location evidence="5">Membrane</location>
        <topology evidence="5">Multi-pass membrane protein</topology>
    </subcellularLocation>
</comment>
<dbReference type="AlphaFoldDB" id="A0AAY5EK31"/>
<comment type="similarity">
    <text evidence="5">Belongs to the copper transporter (Ctr) (TC 1.A.56) family. SLC31A subfamily.</text>
</comment>
<accession>A0AAY5EK31</accession>
<organism evidence="6 7">
    <name type="scientific">Electrophorus electricus</name>
    <name type="common">Electric eel</name>
    <name type="synonym">Gymnotus electricus</name>
    <dbReference type="NCBI Taxonomy" id="8005"/>
    <lineage>
        <taxon>Eukaryota</taxon>
        <taxon>Metazoa</taxon>
        <taxon>Chordata</taxon>
        <taxon>Craniata</taxon>
        <taxon>Vertebrata</taxon>
        <taxon>Euteleostomi</taxon>
        <taxon>Actinopterygii</taxon>
        <taxon>Neopterygii</taxon>
        <taxon>Teleostei</taxon>
        <taxon>Ostariophysi</taxon>
        <taxon>Gymnotiformes</taxon>
        <taxon>Gymnotoidei</taxon>
        <taxon>Gymnotidae</taxon>
        <taxon>Electrophorus</taxon>
    </lineage>
</organism>
<protein>
    <recommendedName>
        <fullName evidence="5">Copper transport protein</fullName>
    </recommendedName>
</protein>
<feature type="transmembrane region" description="Helical" evidence="5">
    <location>
        <begin position="20"/>
        <end position="41"/>
    </location>
</feature>
<keyword evidence="5" id="KW-0406">Ion transport</keyword>
<keyword evidence="4 5" id="KW-0472">Membrane</keyword>
<sequence>MYFESSSNVTLLFDFWNVHGPGGMVLSVFVVLLLTVIYELLKVWKTTLEKQSKPPPSSSLTNSPSEVCLAPTDLTAPTVVATLSANSWLLHSFQTGVHVVHVVLGYMLMLCVMSYNVWIFLGVMVGSALGYFLSFPLLGLRK</sequence>
<feature type="transmembrane region" description="Helical" evidence="5">
    <location>
        <begin position="115"/>
        <end position="140"/>
    </location>
</feature>
<dbReference type="PANTHER" id="PTHR12483">
    <property type="entry name" value="SOLUTE CARRIER FAMILY 31 COPPER TRANSPORTERS"/>
    <property type="match status" value="1"/>
</dbReference>
<evidence type="ECO:0000256" key="4">
    <source>
        <dbReference type="ARBA" id="ARBA00023136"/>
    </source>
</evidence>
<name>A0AAY5EK31_ELEEL</name>
<keyword evidence="2 5" id="KW-0812">Transmembrane</keyword>
<dbReference type="Proteomes" id="UP000314983">
    <property type="component" value="Chromosome 6"/>
</dbReference>
<keyword evidence="3 5" id="KW-1133">Transmembrane helix</keyword>
<reference evidence="6" key="2">
    <citation type="submission" date="2025-08" db="UniProtKB">
        <authorList>
            <consortium name="Ensembl"/>
        </authorList>
    </citation>
    <scope>IDENTIFICATION</scope>
</reference>
<evidence type="ECO:0000256" key="1">
    <source>
        <dbReference type="ARBA" id="ARBA00004107"/>
    </source>
</evidence>
<evidence type="ECO:0000313" key="6">
    <source>
        <dbReference type="Ensembl" id="ENSEEEP00000057281.1"/>
    </source>
</evidence>
<reference evidence="6 7" key="1">
    <citation type="submission" date="2020-05" db="EMBL/GenBank/DDBJ databases">
        <title>Electrophorus electricus (electric eel) genome, fEleEle1, primary haplotype.</title>
        <authorList>
            <person name="Myers G."/>
            <person name="Meyer A."/>
            <person name="Fedrigo O."/>
            <person name="Formenti G."/>
            <person name="Rhie A."/>
            <person name="Tracey A."/>
            <person name="Sims Y."/>
            <person name="Jarvis E.D."/>
        </authorList>
    </citation>
    <scope>NUCLEOTIDE SEQUENCE [LARGE SCALE GENOMIC DNA]</scope>
</reference>
<keyword evidence="5" id="KW-0813">Transport</keyword>
<dbReference type="Ensembl" id="ENSEEET00000056022.1">
    <property type="protein sequence ID" value="ENSEEEP00000057281.1"/>
    <property type="gene ID" value="ENSEEEG00000025199.1"/>
</dbReference>
<dbReference type="GO" id="GO:0005375">
    <property type="term" value="F:copper ion transmembrane transporter activity"/>
    <property type="evidence" value="ECO:0007669"/>
    <property type="project" value="UniProtKB-UniRule"/>
</dbReference>
<dbReference type="PANTHER" id="PTHR12483:SF8">
    <property type="entry name" value="PROTEIN SLC31A2"/>
    <property type="match status" value="1"/>
</dbReference>
<dbReference type="Pfam" id="PF04145">
    <property type="entry name" value="Ctr"/>
    <property type="match status" value="1"/>
</dbReference>
<dbReference type="InterPro" id="IPR007274">
    <property type="entry name" value="Cop_transporter"/>
</dbReference>
<evidence type="ECO:0000256" key="5">
    <source>
        <dbReference type="RuleBase" id="RU367022"/>
    </source>
</evidence>
<keyword evidence="7" id="KW-1185">Reference proteome</keyword>
<gene>
    <name evidence="6" type="primary">SLC31A2</name>
</gene>